<dbReference type="Proteomes" id="UP000187059">
    <property type="component" value="Chromosome"/>
</dbReference>
<feature type="domain" description="SsuA/THI5-like" evidence="12">
    <location>
        <begin position="14"/>
        <end position="159"/>
    </location>
</feature>
<comment type="subunit">
    <text evidence="4">Homodimer.</text>
</comment>
<evidence type="ECO:0000256" key="5">
    <source>
        <dbReference type="ARBA" id="ARBA00022679"/>
    </source>
</evidence>
<dbReference type="PANTHER" id="PTHR31528:SF1">
    <property type="entry name" value="4-AMINO-5-HYDROXYMETHYL-2-METHYLPYRIMIDINE PHOSPHATE SYNTHASE THI11-RELATED"/>
    <property type="match status" value="1"/>
</dbReference>
<evidence type="ECO:0000256" key="11">
    <source>
        <dbReference type="ARBA" id="ARBA00048179"/>
    </source>
</evidence>
<evidence type="ECO:0000256" key="8">
    <source>
        <dbReference type="ARBA" id="ARBA00022977"/>
    </source>
</evidence>
<dbReference type="AlphaFoldDB" id="A0A1P8UW58"/>
<comment type="catalytic activity">
    <reaction evidence="11">
        <text>N(6)-(pyridoxal phosphate)-L-lysyl-[4-amino-5-hydroxymethyl-2-methylpyrimidine phosphate synthase] + L-histidyl-[4-amino-5-hydroxymethyl-2-methylpyrimidine phosphate synthase] + 2 Fe(3+) + 4 H2O = L-lysyl-[4-amino-5-hydroxymethyl-2-methylpyrimidine phosphate synthase] + (2S)-2-amino-5-hydroxy-4-oxopentanoyl-[4-amino-5-hydroxymethyl-2-methylpyrimidine phosphate synthase] + 4-amino-2-methyl-5-(phosphooxymethyl)pyrimidine + 3-oxopropanoate + 2 Fe(2+) + 2 H(+)</text>
        <dbReference type="Rhea" id="RHEA:65756"/>
        <dbReference type="Rhea" id="RHEA-COMP:16892"/>
        <dbReference type="Rhea" id="RHEA-COMP:16893"/>
        <dbReference type="Rhea" id="RHEA-COMP:16894"/>
        <dbReference type="Rhea" id="RHEA-COMP:16895"/>
        <dbReference type="ChEBI" id="CHEBI:15377"/>
        <dbReference type="ChEBI" id="CHEBI:15378"/>
        <dbReference type="ChEBI" id="CHEBI:29033"/>
        <dbReference type="ChEBI" id="CHEBI:29034"/>
        <dbReference type="ChEBI" id="CHEBI:29969"/>
        <dbReference type="ChEBI" id="CHEBI:29979"/>
        <dbReference type="ChEBI" id="CHEBI:33190"/>
        <dbReference type="ChEBI" id="CHEBI:58354"/>
        <dbReference type="ChEBI" id="CHEBI:143915"/>
        <dbReference type="ChEBI" id="CHEBI:157692"/>
    </reaction>
    <physiologicalReaction direction="left-to-right" evidence="11">
        <dbReference type="Rhea" id="RHEA:65757"/>
    </physiologicalReaction>
</comment>
<reference evidence="13 14" key="1">
    <citation type="submission" date="2016-04" db="EMBL/GenBank/DDBJ databases">
        <title>Deep-sea bacteria in the southern Pacific.</title>
        <authorList>
            <person name="Tang K."/>
        </authorList>
    </citation>
    <scope>NUCLEOTIDE SEQUENCE [LARGE SCALE GENOMIC DNA]</scope>
    <source>
        <strain evidence="13 14">JLT2014</strain>
    </source>
</reference>
<dbReference type="Gene3D" id="3.40.190.10">
    <property type="entry name" value="Periplasmic binding protein-like II"/>
    <property type="match status" value="2"/>
</dbReference>
<keyword evidence="14" id="KW-1185">Reference proteome</keyword>
<dbReference type="RefSeq" id="WP_076702241.1">
    <property type="nucleotide sequence ID" value="NZ_CP015093.1"/>
</dbReference>
<evidence type="ECO:0000256" key="2">
    <source>
        <dbReference type="ARBA" id="ARBA00004948"/>
    </source>
</evidence>
<dbReference type="KEGG" id="paby:Ga0080574_TMP3287"/>
<dbReference type="InterPro" id="IPR027939">
    <property type="entry name" value="NMT1/THI5"/>
</dbReference>
<evidence type="ECO:0000313" key="14">
    <source>
        <dbReference type="Proteomes" id="UP000187059"/>
    </source>
</evidence>
<dbReference type="Pfam" id="PF09084">
    <property type="entry name" value="NMT1"/>
    <property type="match status" value="1"/>
</dbReference>
<keyword evidence="7" id="KW-0663">Pyridoxal phosphate</keyword>
<name>A0A1P8UW58_9RHOB</name>
<dbReference type="GO" id="GO:0046872">
    <property type="term" value="F:metal ion binding"/>
    <property type="evidence" value="ECO:0007669"/>
    <property type="project" value="UniProtKB-KW"/>
</dbReference>
<evidence type="ECO:0000256" key="6">
    <source>
        <dbReference type="ARBA" id="ARBA00022723"/>
    </source>
</evidence>
<sequence>MTTFNVSATTYLLNYLPEYVASDQGFFTDAGLEVTNTPRIPWDLVLDDLADGSAQAALGGIWVPAMYHGRGRELRAFAQIANRAPFALVGRATTKPFDWPELRGRTVTCVGATGASVAIYAKVLMAENGVDPREVNFIQDLDNGILSQTFRGGMADYFVTDDMTADALSMEDDLCIRSRFVEDGGQVPWSVYYSDLDVPVDPAAQAAFAGALDRAMDWIASRDAAEFEALLGRLFPKSPARRTVQVANLYRANDMWSSSVIPRQSYDRWQRGICDNFLIDAPLPYETLVTGRDATRVSA</sequence>
<accession>A0A1P8UW58</accession>
<evidence type="ECO:0000256" key="1">
    <source>
        <dbReference type="ARBA" id="ARBA00003469"/>
    </source>
</evidence>
<proteinExistence type="inferred from homology"/>
<dbReference type="GO" id="GO:0016740">
    <property type="term" value="F:transferase activity"/>
    <property type="evidence" value="ECO:0007669"/>
    <property type="project" value="UniProtKB-KW"/>
</dbReference>
<dbReference type="PANTHER" id="PTHR31528">
    <property type="entry name" value="4-AMINO-5-HYDROXYMETHYL-2-METHYLPYRIMIDINE PHOSPHATE SYNTHASE THI11-RELATED"/>
    <property type="match status" value="1"/>
</dbReference>
<protein>
    <recommendedName>
        <fullName evidence="10">Thiamine pyrimidine synthase</fullName>
    </recommendedName>
</protein>
<evidence type="ECO:0000256" key="7">
    <source>
        <dbReference type="ARBA" id="ARBA00022898"/>
    </source>
</evidence>
<evidence type="ECO:0000256" key="4">
    <source>
        <dbReference type="ARBA" id="ARBA00011738"/>
    </source>
</evidence>
<comment type="function">
    <text evidence="1">Responsible for the formation of the pyrimidine heterocycle in the thiamine biosynthesis pathway. Catalyzes the formation of hydroxymethylpyrimidine phosphate (HMP-P) from histidine and pyridoxal phosphate (PLP). The protein uses PLP and the active site histidine to form HMP-P, generating an inactive enzyme. The enzyme can only undergo a single turnover, which suggests it is a suicide enzyme.</text>
</comment>
<evidence type="ECO:0000256" key="10">
    <source>
        <dbReference type="ARBA" id="ARBA00033171"/>
    </source>
</evidence>
<dbReference type="InterPro" id="IPR015168">
    <property type="entry name" value="SsuA/THI5"/>
</dbReference>
<dbReference type="STRING" id="1250539.Ga0080574_TMP3287"/>
<dbReference type="GO" id="GO:0009228">
    <property type="term" value="P:thiamine biosynthetic process"/>
    <property type="evidence" value="ECO:0007669"/>
    <property type="project" value="UniProtKB-KW"/>
</dbReference>
<keyword evidence="5" id="KW-0808">Transferase</keyword>
<evidence type="ECO:0000259" key="12">
    <source>
        <dbReference type="Pfam" id="PF09084"/>
    </source>
</evidence>
<organism evidence="13 14">
    <name type="scientific">Salipiger abyssi</name>
    <dbReference type="NCBI Taxonomy" id="1250539"/>
    <lineage>
        <taxon>Bacteria</taxon>
        <taxon>Pseudomonadati</taxon>
        <taxon>Pseudomonadota</taxon>
        <taxon>Alphaproteobacteria</taxon>
        <taxon>Rhodobacterales</taxon>
        <taxon>Roseobacteraceae</taxon>
        <taxon>Salipiger</taxon>
    </lineage>
</organism>
<keyword evidence="8" id="KW-0784">Thiamine biosynthesis</keyword>
<evidence type="ECO:0000256" key="3">
    <source>
        <dbReference type="ARBA" id="ARBA00009406"/>
    </source>
</evidence>
<evidence type="ECO:0000256" key="9">
    <source>
        <dbReference type="ARBA" id="ARBA00023004"/>
    </source>
</evidence>
<gene>
    <name evidence="13" type="ORF">Ga0080574_TMP3287</name>
</gene>
<evidence type="ECO:0000313" key="13">
    <source>
        <dbReference type="EMBL" id="APZ53621.1"/>
    </source>
</evidence>
<keyword evidence="9" id="KW-0408">Iron</keyword>
<comment type="similarity">
    <text evidence="3">Belongs to the NMT1/THI5 family.</text>
</comment>
<dbReference type="EMBL" id="CP015093">
    <property type="protein sequence ID" value="APZ53621.1"/>
    <property type="molecule type" value="Genomic_DNA"/>
</dbReference>
<keyword evidence="6" id="KW-0479">Metal-binding</keyword>
<comment type="pathway">
    <text evidence="2">Cofactor biosynthesis; thiamine diphosphate biosynthesis.</text>
</comment>
<dbReference type="SUPFAM" id="SSF53850">
    <property type="entry name" value="Periplasmic binding protein-like II"/>
    <property type="match status" value="1"/>
</dbReference>
<dbReference type="OrthoDB" id="5372616at2"/>